<name>A0A1R1X897_9FUNG</name>
<feature type="domain" description="GHMP kinase N-terminal" evidence="13">
    <location>
        <begin position="122"/>
        <end position="208"/>
    </location>
</feature>
<protein>
    <recommendedName>
        <fullName evidence="4">Galactokinase</fullName>
        <ecNumber evidence="3">2.7.1.6</ecNumber>
    </recommendedName>
    <alternativeName>
        <fullName evidence="11">Galactose kinase</fullName>
    </alternativeName>
</protein>
<keyword evidence="6" id="KW-0547">Nucleotide-binding</keyword>
<dbReference type="InterPro" id="IPR013750">
    <property type="entry name" value="GHMP_kinase_C_dom"/>
</dbReference>
<dbReference type="Gene3D" id="3.30.230.10">
    <property type="match status" value="1"/>
</dbReference>
<comment type="similarity">
    <text evidence="2">Belongs to the GHMP kinase family. GalK subfamily.</text>
</comment>
<dbReference type="InterPro" id="IPR014721">
    <property type="entry name" value="Ribsml_uS5_D2-typ_fold_subgr"/>
</dbReference>
<dbReference type="PANTHER" id="PTHR10457">
    <property type="entry name" value="MEVALONATE KINASE/GALACTOKINASE"/>
    <property type="match status" value="1"/>
</dbReference>
<gene>
    <name evidence="16" type="ORF">AYI70_g10068</name>
</gene>
<comment type="pathway">
    <text evidence="1">Carbohydrate metabolism; galactose metabolism.</text>
</comment>
<evidence type="ECO:0000259" key="15">
    <source>
        <dbReference type="Pfam" id="PF10509"/>
    </source>
</evidence>
<dbReference type="Pfam" id="PF10509">
    <property type="entry name" value="GalKase_gal_bdg"/>
    <property type="match status" value="1"/>
</dbReference>
<dbReference type="GO" id="GO:0006012">
    <property type="term" value="P:galactose metabolic process"/>
    <property type="evidence" value="ECO:0007669"/>
    <property type="project" value="UniProtKB-UniPathway"/>
</dbReference>
<evidence type="ECO:0000313" key="17">
    <source>
        <dbReference type="Proteomes" id="UP000187283"/>
    </source>
</evidence>
<evidence type="ECO:0000256" key="4">
    <source>
        <dbReference type="ARBA" id="ARBA00019487"/>
    </source>
</evidence>
<dbReference type="PRINTS" id="PR00959">
    <property type="entry name" value="MEVGALKINASE"/>
</dbReference>
<keyword evidence="5" id="KW-0808">Transferase</keyword>
<keyword evidence="10" id="KW-0119">Carbohydrate metabolism</keyword>
<evidence type="ECO:0000256" key="7">
    <source>
        <dbReference type="ARBA" id="ARBA00022777"/>
    </source>
</evidence>
<evidence type="ECO:0000259" key="14">
    <source>
        <dbReference type="Pfam" id="PF08544"/>
    </source>
</evidence>
<organism evidence="16 17">
    <name type="scientific">Smittium culicis</name>
    <dbReference type="NCBI Taxonomy" id="133412"/>
    <lineage>
        <taxon>Eukaryota</taxon>
        <taxon>Fungi</taxon>
        <taxon>Fungi incertae sedis</taxon>
        <taxon>Zoopagomycota</taxon>
        <taxon>Kickxellomycotina</taxon>
        <taxon>Harpellomycetes</taxon>
        <taxon>Harpellales</taxon>
        <taxon>Legeriomycetaceae</taxon>
        <taxon>Smittium</taxon>
    </lineage>
</organism>
<dbReference type="InterPro" id="IPR006204">
    <property type="entry name" value="GHMP_kinase_N_dom"/>
</dbReference>
<dbReference type="PROSITE" id="PS00106">
    <property type="entry name" value="GALACTOKINASE"/>
    <property type="match status" value="1"/>
</dbReference>
<dbReference type="GO" id="GO:0004335">
    <property type="term" value="F:galactokinase activity"/>
    <property type="evidence" value="ECO:0007669"/>
    <property type="project" value="UniProtKB-EC"/>
</dbReference>
<evidence type="ECO:0000256" key="3">
    <source>
        <dbReference type="ARBA" id="ARBA00012315"/>
    </source>
</evidence>
<evidence type="ECO:0000256" key="8">
    <source>
        <dbReference type="ARBA" id="ARBA00022840"/>
    </source>
</evidence>
<keyword evidence="8" id="KW-0067">ATP-binding</keyword>
<feature type="domain" description="GHMP kinase C-terminal" evidence="14">
    <location>
        <begin position="401"/>
        <end position="472"/>
    </location>
</feature>
<dbReference type="InterPro" id="IPR006203">
    <property type="entry name" value="GHMP_knse_ATP-bd_CS"/>
</dbReference>
<dbReference type="GO" id="GO:0005829">
    <property type="term" value="C:cytosol"/>
    <property type="evidence" value="ECO:0007669"/>
    <property type="project" value="TreeGrafter"/>
</dbReference>
<dbReference type="AlphaFoldDB" id="A0A1R1X897"/>
<dbReference type="EMBL" id="LSSN01004800">
    <property type="protein sequence ID" value="OMJ10863.1"/>
    <property type="molecule type" value="Genomic_DNA"/>
</dbReference>
<sequence length="502" mass="56101">MSSKIVSKTSNISEIYSTDLTSHSERFSNLKKRFEEIYGESPEFIARSPGRVNVIGEHIDYCGMPVFPMAVEQDTIVAFRAKDGNQVNVSNMNAEKYQSFSFNFSKEDIVHIDSKVHAWSNYFKCGYKGAIEKMKIDSPKGMDCLVDGNVPTGSGLSSSSSFVCTVVLAVQKANGYSLDKEQIVKTSVDSERYTGVNGGGMDQTCSVMATGSSALFIEFYPKLRVTPVKFPASSQSYAFVVANSLVVSDKHVTAPVCYNLRVVETRIASLMLAKALNLQDDDVVSNANPLTMKIIMDALHNNQDVQNKSDVEIWIERLNTMLKHTDEIFGDHPDGYTWEQCADYLNLSVEELKLKIRADLYPIRADYLQIFKRTKHVFSETLRVVKFRQTCEESTSADVYNQLGSLMNDSQESCDKLFDCSCTELNELCQIARESGSIGSRLTGAGWGGCTISLVPESMVDNFIKDVKEKYYGKRYPNLTREELNNSIFSTRPGSGMYLYSV</sequence>
<dbReference type="SUPFAM" id="SSF55060">
    <property type="entry name" value="GHMP Kinase, C-terminal domain"/>
    <property type="match status" value="1"/>
</dbReference>
<evidence type="ECO:0000256" key="5">
    <source>
        <dbReference type="ARBA" id="ARBA00022679"/>
    </source>
</evidence>
<dbReference type="Pfam" id="PF00288">
    <property type="entry name" value="GHMP_kinases_N"/>
    <property type="match status" value="1"/>
</dbReference>
<evidence type="ECO:0000256" key="10">
    <source>
        <dbReference type="ARBA" id="ARBA00023277"/>
    </source>
</evidence>
<dbReference type="InterPro" id="IPR000705">
    <property type="entry name" value="Galactokinase"/>
</dbReference>
<evidence type="ECO:0000256" key="11">
    <source>
        <dbReference type="ARBA" id="ARBA00029590"/>
    </source>
</evidence>
<dbReference type="FunFam" id="1.20.1440.340:FF:000003">
    <property type="entry name" value="GAL1p Galactokinase"/>
    <property type="match status" value="1"/>
</dbReference>
<reference evidence="16 17" key="1">
    <citation type="submission" date="2017-01" db="EMBL/GenBank/DDBJ databases">
        <authorList>
            <person name="Mah S.A."/>
            <person name="Swanson W.J."/>
            <person name="Moy G.W."/>
            <person name="Vacquier V.D."/>
        </authorList>
    </citation>
    <scope>NUCLEOTIDE SEQUENCE [LARGE SCALE GENOMIC DNA]</scope>
    <source>
        <strain evidence="16 17">GSMNP</strain>
    </source>
</reference>
<dbReference type="InterPro" id="IPR006206">
    <property type="entry name" value="Mevalonate/galactokinase"/>
</dbReference>
<dbReference type="SUPFAM" id="SSF54211">
    <property type="entry name" value="Ribosomal protein S5 domain 2-like"/>
    <property type="match status" value="1"/>
</dbReference>
<dbReference type="InterPro" id="IPR036554">
    <property type="entry name" value="GHMP_kinase_C_sf"/>
</dbReference>
<dbReference type="GO" id="GO:0005524">
    <property type="term" value="F:ATP binding"/>
    <property type="evidence" value="ECO:0007669"/>
    <property type="project" value="UniProtKB-KW"/>
</dbReference>
<evidence type="ECO:0000256" key="1">
    <source>
        <dbReference type="ARBA" id="ARBA00004947"/>
    </source>
</evidence>
<dbReference type="InterPro" id="IPR020568">
    <property type="entry name" value="Ribosomal_Su5_D2-typ_SF"/>
</dbReference>
<evidence type="ECO:0000259" key="13">
    <source>
        <dbReference type="Pfam" id="PF00288"/>
    </source>
</evidence>
<accession>A0A1R1X897</accession>
<comment type="catalytic activity">
    <reaction evidence="12">
        <text>alpha-D-galactose + ATP = alpha-D-galactose 1-phosphate + ADP + H(+)</text>
        <dbReference type="Rhea" id="RHEA:13553"/>
        <dbReference type="ChEBI" id="CHEBI:15378"/>
        <dbReference type="ChEBI" id="CHEBI:28061"/>
        <dbReference type="ChEBI" id="CHEBI:30616"/>
        <dbReference type="ChEBI" id="CHEBI:58336"/>
        <dbReference type="ChEBI" id="CHEBI:456216"/>
        <dbReference type="EC" id="2.7.1.6"/>
    </reaction>
    <physiologicalReaction direction="left-to-right" evidence="12">
        <dbReference type="Rhea" id="RHEA:13554"/>
    </physiologicalReaction>
</comment>
<dbReference type="Gene3D" id="3.30.70.3170">
    <property type="match status" value="1"/>
</dbReference>
<evidence type="ECO:0000256" key="12">
    <source>
        <dbReference type="ARBA" id="ARBA00049538"/>
    </source>
</evidence>
<dbReference type="Pfam" id="PF08544">
    <property type="entry name" value="GHMP_kinases_C"/>
    <property type="match status" value="1"/>
</dbReference>
<dbReference type="PIRSF" id="PIRSF000530">
    <property type="entry name" value="Galactokinase"/>
    <property type="match status" value="1"/>
</dbReference>
<feature type="domain" description="Galactokinase N-terminal" evidence="15">
    <location>
        <begin position="32"/>
        <end position="80"/>
    </location>
</feature>
<dbReference type="NCBIfam" id="TIGR00131">
    <property type="entry name" value="gal_kin"/>
    <property type="match status" value="1"/>
</dbReference>
<dbReference type="Proteomes" id="UP000187283">
    <property type="component" value="Unassembled WGS sequence"/>
</dbReference>
<dbReference type="Gene3D" id="1.20.1440.340">
    <property type="match status" value="1"/>
</dbReference>
<comment type="caution">
    <text evidence="16">The sequence shown here is derived from an EMBL/GenBank/DDBJ whole genome shotgun (WGS) entry which is preliminary data.</text>
</comment>
<dbReference type="EC" id="2.7.1.6" evidence="3"/>
<proteinExistence type="inferred from homology"/>
<dbReference type="PANTHER" id="PTHR10457:SF7">
    <property type="entry name" value="GALACTOKINASE-RELATED"/>
    <property type="match status" value="1"/>
</dbReference>
<dbReference type="InterPro" id="IPR019539">
    <property type="entry name" value="GalKase_N"/>
</dbReference>
<keyword evidence="7 16" id="KW-0418">Kinase</keyword>
<keyword evidence="9" id="KW-0299">Galactose metabolism</keyword>
<dbReference type="OrthoDB" id="187738at2759"/>
<dbReference type="STRING" id="133412.A0A1R1X897"/>
<evidence type="ECO:0000256" key="9">
    <source>
        <dbReference type="ARBA" id="ARBA00023144"/>
    </source>
</evidence>
<evidence type="ECO:0000313" key="16">
    <source>
        <dbReference type="EMBL" id="OMJ10863.1"/>
    </source>
</evidence>
<evidence type="ECO:0000256" key="2">
    <source>
        <dbReference type="ARBA" id="ARBA00006566"/>
    </source>
</evidence>
<dbReference type="PROSITE" id="PS00627">
    <property type="entry name" value="GHMP_KINASES_ATP"/>
    <property type="match status" value="1"/>
</dbReference>
<evidence type="ECO:0000256" key="6">
    <source>
        <dbReference type="ARBA" id="ARBA00022741"/>
    </source>
</evidence>
<dbReference type="UniPathway" id="UPA00214"/>
<keyword evidence="17" id="KW-1185">Reference proteome</keyword>
<dbReference type="InterPro" id="IPR019741">
    <property type="entry name" value="Galactokinase_CS"/>
</dbReference>
<dbReference type="PRINTS" id="PR00473">
    <property type="entry name" value="GALCTOKINASE"/>
</dbReference>